<organism evidence="1">
    <name type="scientific">Podoviridae sp. ct8Lf7</name>
    <dbReference type="NCBI Taxonomy" id="2827723"/>
    <lineage>
        <taxon>Viruses</taxon>
        <taxon>Duplodnaviria</taxon>
        <taxon>Heunggongvirae</taxon>
        <taxon>Uroviricota</taxon>
        <taxon>Caudoviricetes</taxon>
    </lineage>
</organism>
<sequence>MPGAASGNKSYTSIITNSATSTTANTKDTLNPFINLI</sequence>
<dbReference type="EMBL" id="BK032511">
    <property type="protein sequence ID" value="DAF44415.1"/>
    <property type="molecule type" value="Genomic_DNA"/>
</dbReference>
<name>A0A8S5S116_9CAUD</name>
<proteinExistence type="predicted"/>
<evidence type="ECO:0000313" key="1">
    <source>
        <dbReference type="EMBL" id="DAF44415.1"/>
    </source>
</evidence>
<protein>
    <submittedName>
        <fullName evidence="1">Uncharacterized protein</fullName>
    </submittedName>
</protein>
<reference evidence="1" key="1">
    <citation type="journal article" date="2021" name="Proc. Natl. Acad. Sci. U.S.A.">
        <title>A Catalog of Tens of Thousands of Viruses from Human Metagenomes Reveals Hidden Associations with Chronic Diseases.</title>
        <authorList>
            <person name="Tisza M.J."/>
            <person name="Buck C.B."/>
        </authorList>
    </citation>
    <scope>NUCLEOTIDE SEQUENCE</scope>
    <source>
        <strain evidence="1">Ct8Lf7</strain>
    </source>
</reference>
<accession>A0A8S5S116</accession>